<gene>
    <name evidence="2" type="ORF">HU200_060129</name>
</gene>
<organism evidence="2 3">
    <name type="scientific">Digitaria exilis</name>
    <dbReference type="NCBI Taxonomy" id="1010633"/>
    <lineage>
        <taxon>Eukaryota</taxon>
        <taxon>Viridiplantae</taxon>
        <taxon>Streptophyta</taxon>
        <taxon>Embryophyta</taxon>
        <taxon>Tracheophyta</taxon>
        <taxon>Spermatophyta</taxon>
        <taxon>Magnoliopsida</taxon>
        <taxon>Liliopsida</taxon>
        <taxon>Poales</taxon>
        <taxon>Poaceae</taxon>
        <taxon>PACMAD clade</taxon>
        <taxon>Panicoideae</taxon>
        <taxon>Panicodae</taxon>
        <taxon>Paniceae</taxon>
        <taxon>Anthephorinae</taxon>
        <taxon>Digitaria</taxon>
    </lineage>
</organism>
<dbReference type="AlphaFoldDB" id="A0A835AAR8"/>
<evidence type="ECO:0000313" key="2">
    <source>
        <dbReference type="EMBL" id="KAF8657359.1"/>
    </source>
</evidence>
<keyword evidence="3" id="KW-1185">Reference proteome</keyword>
<protein>
    <submittedName>
        <fullName evidence="2">Uncharacterized protein</fullName>
    </submittedName>
</protein>
<sequence length="145" mass="16550">MVVVRSFPGYSLCSRSSGRPPSRFRRGSPPLASSQPPAIPEDAEEWSDEDSSSECEIDSSNDRLHGHKHPVSSGDDLHIYLHPEDLTWGRPICPNKGPQWETIHALRDHVMGQATSMALREDYKKKWSRHRRLSRNMGWSLPEQH</sequence>
<proteinExistence type="predicted"/>
<dbReference type="Proteomes" id="UP000636709">
    <property type="component" value="Unassembled WGS sequence"/>
</dbReference>
<feature type="region of interest" description="Disordered" evidence="1">
    <location>
        <begin position="1"/>
        <end position="74"/>
    </location>
</feature>
<evidence type="ECO:0000313" key="3">
    <source>
        <dbReference type="Proteomes" id="UP000636709"/>
    </source>
</evidence>
<evidence type="ECO:0000256" key="1">
    <source>
        <dbReference type="SAM" id="MobiDB-lite"/>
    </source>
</evidence>
<feature type="compositionally biased region" description="Acidic residues" evidence="1">
    <location>
        <begin position="41"/>
        <end position="59"/>
    </location>
</feature>
<accession>A0A835AAR8</accession>
<name>A0A835AAR8_9POAL</name>
<comment type="caution">
    <text evidence="2">The sequence shown here is derived from an EMBL/GenBank/DDBJ whole genome shotgun (WGS) entry which is preliminary data.</text>
</comment>
<dbReference type="OrthoDB" id="719283at2759"/>
<reference evidence="2" key="1">
    <citation type="submission" date="2020-07" db="EMBL/GenBank/DDBJ databases">
        <title>Genome sequence and genetic diversity analysis of an under-domesticated orphan crop, white fonio (Digitaria exilis).</title>
        <authorList>
            <person name="Bennetzen J.L."/>
            <person name="Chen S."/>
            <person name="Ma X."/>
            <person name="Wang X."/>
            <person name="Yssel A.E.J."/>
            <person name="Chaluvadi S.R."/>
            <person name="Johnson M."/>
            <person name="Gangashetty P."/>
            <person name="Hamidou F."/>
            <person name="Sanogo M.D."/>
            <person name="Zwaenepoel A."/>
            <person name="Wallace J."/>
            <person name="Van De Peer Y."/>
            <person name="Van Deynze A."/>
        </authorList>
    </citation>
    <scope>NUCLEOTIDE SEQUENCE</scope>
    <source>
        <tissue evidence="2">Leaves</tissue>
    </source>
</reference>
<dbReference type="EMBL" id="JACEFO010002499">
    <property type="protein sequence ID" value="KAF8657359.1"/>
    <property type="molecule type" value="Genomic_DNA"/>
</dbReference>